<evidence type="ECO:0000313" key="3">
    <source>
        <dbReference type="Proteomes" id="UP000093501"/>
    </source>
</evidence>
<dbReference type="InterPro" id="IPR004305">
    <property type="entry name" value="Thiaminase-2/PQQC"/>
</dbReference>
<dbReference type="InterPro" id="IPR016084">
    <property type="entry name" value="Haem_Oase-like_multi-hlx"/>
</dbReference>
<organism evidence="2 3">
    <name type="scientific">Tessaracoccus lapidicaptus</name>
    <dbReference type="NCBI Taxonomy" id="1427523"/>
    <lineage>
        <taxon>Bacteria</taxon>
        <taxon>Bacillati</taxon>
        <taxon>Actinomycetota</taxon>
        <taxon>Actinomycetes</taxon>
        <taxon>Propionibacteriales</taxon>
        <taxon>Propionibacteriaceae</taxon>
        <taxon>Tessaracoccus</taxon>
    </lineage>
</organism>
<comment type="pathway">
    <text evidence="1">Cofactor biosynthesis; thiamine diphosphate biosynthesis.</text>
</comment>
<dbReference type="RefSeq" id="WP_068751659.1">
    <property type="nucleotide sequence ID" value="NZ_LR214441.1"/>
</dbReference>
<evidence type="ECO:0000256" key="1">
    <source>
        <dbReference type="ARBA" id="ARBA00004948"/>
    </source>
</evidence>
<keyword evidence="3" id="KW-1185">Reference proteome</keyword>
<accession>A0A1C0ALZ9</accession>
<reference evidence="3" key="1">
    <citation type="submission" date="2016-07" db="EMBL/GenBank/DDBJ databases">
        <authorList>
            <person name="Florea S."/>
            <person name="Webb J.S."/>
            <person name="Jaromczyk J."/>
            <person name="Schardl C.L."/>
        </authorList>
    </citation>
    <scope>NUCLEOTIDE SEQUENCE [LARGE SCALE GENOMIC DNA]</scope>
    <source>
        <strain evidence="3">IPBSL-7</strain>
    </source>
</reference>
<dbReference type="EMBL" id="MBQD01000021">
    <property type="protein sequence ID" value="OCL33902.1"/>
    <property type="molecule type" value="Genomic_DNA"/>
</dbReference>
<dbReference type="InterPro" id="IPR050967">
    <property type="entry name" value="Thiamine_Salvage_TenA"/>
</dbReference>
<protein>
    <submittedName>
        <fullName evidence="2">Uncharacterized protein</fullName>
    </submittedName>
</protein>
<gene>
    <name evidence="2" type="ORF">BCR15_04530</name>
</gene>
<sequence>MSIDWTPGDFSARAWDATAAIRDRIDRLPLLTELADGTLEPHRFVEYLGQDDFYLRGYTRALATLASRAPTSAAAAFWARSAGEAVEAEVLMHDALLADDRLRDLPRPAVASPTTRAYVNSLLAATAFEPYPVGVAAVLPCYWVYADVGATLAGRAAALSPHPYAGWVAAYADPAFQDVTRQAIGWLDDAATAADEDTRARMLTAFVDATHYEELFWARSYDLEAWQA</sequence>
<dbReference type="Gene3D" id="1.20.910.10">
    <property type="entry name" value="Heme oxygenase-like"/>
    <property type="match status" value="1"/>
</dbReference>
<comment type="caution">
    <text evidence="2">The sequence shown here is derived from an EMBL/GenBank/DDBJ whole genome shotgun (WGS) entry which is preliminary data.</text>
</comment>
<dbReference type="CDD" id="cd19365">
    <property type="entry name" value="TenA_C-like"/>
    <property type="match status" value="1"/>
</dbReference>
<dbReference type="AlphaFoldDB" id="A0A1C0ALZ9"/>
<proteinExistence type="predicted"/>
<dbReference type="PANTHER" id="PTHR43198:SF2">
    <property type="entry name" value="SI:CH1073-67J19.1-RELATED"/>
    <property type="match status" value="1"/>
</dbReference>
<name>A0A1C0ALZ9_9ACTN</name>
<dbReference type="GO" id="GO:0005829">
    <property type="term" value="C:cytosol"/>
    <property type="evidence" value="ECO:0007669"/>
    <property type="project" value="TreeGrafter"/>
</dbReference>
<dbReference type="PANTHER" id="PTHR43198">
    <property type="entry name" value="BIFUNCTIONAL TH2 PROTEIN"/>
    <property type="match status" value="1"/>
</dbReference>
<dbReference type="Pfam" id="PF03070">
    <property type="entry name" value="TENA_THI-4"/>
    <property type="match status" value="1"/>
</dbReference>
<evidence type="ECO:0000313" key="2">
    <source>
        <dbReference type="EMBL" id="OCL33902.1"/>
    </source>
</evidence>
<dbReference type="SUPFAM" id="SSF48613">
    <property type="entry name" value="Heme oxygenase-like"/>
    <property type="match status" value="1"/>
</dbReference>
<dbReference type="Proteomes" id="UP000093501">
    <property type="component" value="Unassembled WGS sequence"/>
</dbReference>